<protein>
    <submittedName>
        <fullName evidence="1">Uncharacterized protein</fullName>
    </submittedName>
</protein>
<evidence type="ECO:0000313" key="1">
    <source>
        <dbReference type="EnsemblPlants" id="Zm00001eb144940_P001"/>
    </source>
</evidence>
<proteinExistence type="predicted"/>
<reference evidence="2" key="1">
    <citation type="submission" date="2015-12" db="EMBL/GenBank/DDBJ databases">
        <title>Update maize B73 reference genome by single molecule sequencing technologies.</title>
        <authorList>
            <consortium name="Maize Genome Sequencing Project"/>
            <person name="Ware D."/>
        </authorList>
    </citation>
    <scope>NUCLEOTIDE SEQUENCE [LARGE SCALE GENOMIC DNA]</scope>
    <source>
        <strain evidence="2">cv. B73</strain>
    </source>
</reference>
<accession>A0A804N9H2</accession>
<dbReference type="EnsemblPlants" id="Zm00001eb144940_T001">
    <property type="protein sequence ID" value="Zm00001eb144940_P001"/>
    <property type="gene ID" value="Zm00001eb144940"/>
</dbReference>
<name>A0A804N9H2_MAIZE</name>
<dbReference type="InParanoid" id="A0A804N9H2"/>
<organism evidence="1 2">
    <name type="scientific">Zea mays</name>
    <name type="common">Maize</name>
    <dbReference type="NCBI Taxonomy" id="4577"/>
    <lineage>
        <taxon>Eukaryota</taxon>
        <taxon>Viridiplantae</taxon>
        <taxon>Streptophyta</taxon>
        <taxon>Embryophyta</taxon>
        <taxon>Tracheophyta</taxon>
        <taxon>Spermatophyta</taxon>
        <taxon>Magnoliopsida</taxon>
        <taxon>Liliopsida</taxon>
        <taxon>Poales</taxon>
        <taxon>Poaceae</taxon>
        <taxon>PACMAD clade</taxon>
        <taxon>Panicoideae</taxon>
        <taxon>Andropogonodae</taxon>
        <taxon>Andropogoneae</taxon>
        <taxon>Tripsacinae</taxon>
        <taxon>Zea</taxon>
    </lineage>
</organism>
<reference evidence="1" key="2">
    <citation type="submission" date="2019-07" db="EMBL/GenBank/DDBJ databases">
        <authorList>
            <person name="Seetharam A."/>
            <person name="Woodhouse M."/>
            <person name="Cannon E."/>
        </authorList>
    </citation>
    <scope>NUCLEOTIDE SEQUENCE [LARGE SCALE GENOMIC DNA]</scope>
    <source>
        <strain evidence="1">cv. B73</strain>
    </source>
</reference>
<dbReference type="Proteomes" id="UP000007305">
    <property type="component" value="Chromosome 3"/>
</dbReference>
<keyword evidence="2" id="KW-1185">Reference proteome</keyword>
<dbReference type="FunCoup" id="A0A804N9H2">
    <property type="interactions" value="473"/>
</dbReference>
<dbReference type="AlphaFoldDB" id="A0A804N9H2"/>
<sequence length="166" mass="18009">MASTRFSISVSRAPNRLNASCALASDVHSLVSRWPRYTSSEEWLDRISSSEMPTTAWNWAVMERTKNFSGFFSSSLYASEPGTGMGRRLTDGRFGWYPQYGYCPKLTAACSADAIQMMVVQAFTSSGTVCILGHQCSSLRSACPTSRASFHHACSSTSACSTPSLG</sequence>
<reference evidence="1" key="3">
    <citation type="submission" date="2021-05" db="UniProtKB">
        <authorList>
            <consortium name="EnsemblPlants"/>
        </authorList>
    </citation>
    <scope>IDENTIFICATION</scope>
    <source>
        <strain evidence="1">cv. B73</strain>
    </source>
</reference>
<dbReference type="Gramene" id="Zm00001eb144940_T001">
    <property type="protein sequence ID" value="Zm00001eb144940_P001"/>
    <property type="gene ID" value="Zm00001eb144940"/>
</dbReference>
<evidence type="ECO:0000313" key="2">
    <source>
        <dbReference type="Proteomes" id="UP000007305"/>
    </source>
</evidence>